<dbReference type="GO" id="GO:0016787">
    <property type="term" value="F:hydrolase activity"/>
    <property type="evidence" value="ECO:0007669"/>
    <property type="project" value="UniProtKB-KW"/>
</dbReference>
<evidence type="ECO:0000313" key="3">
    <source>
        <dbReference type="Proteomes" id="UP000184357"/>
    </source>
</evidence>
<accession>A0A1M5QPZ2</accession>
<dbReference type="EMBL" id="FQWV01000004">
    <property type="protein sequence ID" value="SHH15849.1"/>
    <property type="molecule type" value="Genomic_DNA"/>
</dbReference>
<evidence type="ECO:0000313" key="2">
    <source>
        <dbReference type="EMBL" id="SHH15849.1"/>
    </source>
</evidence>
<dbReference type="RefSeq" id="WP_073309038.1">
    <property type="nucleotide sequence ID" value="NZ_FQWV01000004.1"/>
</dbReference>
<name>A0A1M5QPZ2_9EURY</name>
<reference evidence="2 3" key="1">
    <citation type="submission" date="2016-11" db="EMBL/GenBank/DDBJ databases">
        <authorList>
            <person name="Jaros S."/>
            <person name="Januszkiewicz K."/>
            <person name="Wedrychowicz H."/>
        </authorList>
    </citation>
    <scope>NUCLEOTIDE SEQUENCE [LARGE SCALE GENOMIC DNA]</scope>
    <source>
        <strain evidence="2 3">DSM 9297</strain>
    </source>
</reference>
<feature type="transmembrane region" description="Helical" evidence="1">
    <location>
        <begin position="66"/>
        <end position="92"/>
    </location>
</feature>
<keyword evidence="1" id="KW-0472">Membrane</keyword>
<gene>
    <name evidence="2" type="ORF">SAMN05443636_1989</name>
</gene>
<evidence type="ECO:0000256" key="1">
    <source>
        <dbReference type="SAM" id="Phobius"/>
    </source>
</evidence>
<proteinExistence type="predicted"/>
<sequence>MNKKGHVLNAVLLAIGLAYILRPSGDMETFVTIAELFVPLVLGALFPDVDTAFGKHRKTLHNLPVLGVIVAYPIYFGNLQFVWIGVATHYLLDVVGSKRGIALFYPVTKTEYGLPVGVTTSSSRADALTVVITLGELAALAAVQYFLVDLNTGTPREAVAAVLAGLPV</sequence>
<keyword evidence="3" id="KW-1185">Reference proteome</keyword>
<dbReference type="AlphaFoldDB" id="A0A1M5QPZ2"/>
<keyword evidence="1" id="KW-0812">Transmembrane</keyword>
<organism evidence="2 3">
    <name type="scientific">Halobaculum gomorrense</name>
    <dbReference type="NCBI Taxonomy" id="43928"/>
    <lineage>
        <taxon>Archaea</taxon>
        <taxon>Methanobacteriati</taxon>
        <taxon>Methanobacteriota</taxon>
        <taxon>Stenosarchaea group</taxon>
        <taxon>Halobacteria</taxon>
        <taxon>Halobacteriales</taxon>
        <taxon>Haloferacaceae</taxon>
        <taxon>Halobaculum</taxon>
    </lineage>
</organism>
<feature type="transmembrane region" description="Helical" evidence="1">
    <location>
        <begin position="6"/>
        <end position="22"/>
    </location>
</feature>
<protein>
    <submittedName>
        <fullName evidence="2">LexA-binding, inner membrane-associated putative hydrolase</fullName>
    </submittedName>
</protein>
<dbReference type="Pfam" id="PF04307">
    <property type="entry name" value="YdjM"/>
    <property type="match status" value="1"/>
</dbReference>
<keyword evidence="2" id="KW-0378">Hydrolase</keyword>
<dbReference type="Proteomes" id="UP000184357">
    <property type="component" value="Unassembled WGS sequence"/>
</dbReference>
<dbReference type="STRING" id="43928.SAMN05443636_1989"/>
<keyword evidence="1" id="KW-1133">Transmembrane helix</keyword>
<dbReference type="OrthoDB" id="199847at2157"/>
<feature type="transmembrane region" description="Helical" evidence="1">
    <location>
        <begin position="29"/>
        <end position="46"/>
    </location>
</feature>
<dbReference type="InterPro" id="IPR007404">
    <property type="entry name" value="YdjM-like"/>
</dbReference>